<dbReference type="OrthoDB" id="9771302at2"/>
<organism evidence="2 3">
    <name type="scientific">Actinomadura madurae</name>
    <dbReference type="NCBI Taxonomy" id="1993"/>
    <lineage>
        <taxon>Bacteria</taxon>
        <taxon>Bacillati</taxon>
        <taxon>Actinomycetota</taxon>
        <taxon>Actinomycetes</taxon>
        <taxon>Streptosporangiales</taxon>
        <taxon>Thermomonosporaceae</taxon>
        <taxon>Actinomadura</taxon>
    </lineage>
</organism>
<sequence>MTATILVTGGTGTLGSHVVPLLRAAGRDLRVLSRRTREPAGGIEYVTGDLVNDEGIAAAVNGVETVVHLAGGNKGDDVAAQNLMRAVAQADVKHLVLISVIGADRVPLAWLRTQLEVEQAVIGSGVPYTILRAAQFHDLVLKMVRSMAKLPVVPKPGGLRFQPVDARDVAERLVELALGAPAGRVPDLAGPRVHGLDDLVRGYLEARGGRRRPMLPVRIPGKAGRAYRAGDNLALDGADHGARTWEDFLAERLGREAGEPAAASAGR</sequence>
<dbReference type="Proteomes" id="UP000183413">
    <property type="component" value="Unassembled WGS sequence"/>
</dbReference>
<keyword evidence="3" id="KW-1185">Reference proteome</keyword>
<dbReference type="EMBL" id="FOVH01000012">
    <property type="protein sequence ID" value="SFP17371.1"/>
    <property type="molecule type" value="Genomic_DNA"/>
</dbReference>
<evidence type="ECO:0000259" key="1">
    <source>
        <dbReference type="Pfam" id="PF13460"/>
    </source>
</evidence>
<dbReference type="Gene3D" id="3.40.50.720">
    <property type="entry name" value="NAD(P)-binding Rossmann-like Domain"/>
    <property type="match status" value="1"/>
</dbReference>
<evidence type="ECO:0000313" key="2">
    <source>
        <dbReference type="EMBL" id="SFP17371.1"/>
    </source>
</evidence>
<dbReference type="Pfam" id="PF13460">
    <property type="entry name" value="NAD_binding_10"/>
    <property type="match status" value="1"/>
</dbReference>
<dbReference type="InParanoid" id="A0A1I5N7Y4"/>
<protein>
    <submittedName>
        <fullName evidence="2">Uncharacterized conserved protein YbjT, contains NAD(P)-binding and DUF2867 domains</fullName>
    </submittedName>
</protein>
<proteinExistence type="predicted"/>
<dbReference type="InterPro" id="IPR051604">
    <property type="entry name" value="Ergot_Alk_Oxidoreductase"/>
</dbReference>
<dbReference type="STRING" id="1993.SAMN04489713_11235"/>
<accession>A0A1I5N7Y4</accession>
<dbReference type="PANTHER" id="PTHR43162">
    <property type="match status" value="1"/>
</dbReference>
<dbReference type="eggNOG" id="COG0702">
    <property type="taxonomic scope" value="Bacteria"/>
</dbReference>
<dbReference type="RefSeq" id="WP_075022992.1">
    <property type="nucleotide sequence ID" value="NZ_FOVH01000012.1"/>
</dbReference>
<dbReference type="InterPro" id="IPR036291">
    <property type="entry name" value="NAD(P)-bd_dom_sf"/>
</dbReference>
<evidence type="ECO:0000313" key="3">
    <source>
        <dbReference type="Proteomes" id="UP000183413"/>
    </source>
</evidence>
<dbReference type="AlphaFoldDB" id="A0A1I5N7Y4"/>
<name>A0A1I5N7Y4_9ACTN</name>
<dbReference type="PANTHER" id="PTHR43162:SF1">
    <property type="entry name" value="PRESTALK A DIFFERENTIATION PROTEIN A"/>
    <property type="match status" value="1"/>
</dbReference>
<dbReference type="SUPFAM" id="SSF51735">
    <property type="entry name" value="NAD(P)-binding Rossmann-fold domains"/>
    <property type="match status" value="1"/>
</dbReference>
<gene>
    <name evidence="2" type="ORF">SAMN04489713_11235</name>
</gene>
<reference evidence="2 3" key="1">
    <citation type="submission" date="2016-10" db="EMBL/GenBank/DDBJ databases">
        <authorList>
            <person name="de Groot N.N."/>
        </authorList>
    </citation>
    <scope>NUCLEOTIDE SEQUENCE [LARGE SCALE GENOMIC DNA]</scope>
    <source>
        <strain evidence="2 3">DSM 43067</strain>
    </source>
</reference>
<dbReference type="InterPro" id="IPR016040">
    <property type="entry name" value="NAD(P)-bd_dom"/>
</dbReference>
<feature type="domain" description="NAD(P)-binding" evidence="1">
    <location>
        <begin position="9"/>
        <end position="139"/>
    </location>
</feature>